<name>A0A0Q3ETT1_BRADI</name>
<reference evidence="4" key="3">
    <citation type="submission" date="2018-08" db="UniProtKB">
        <authorList>
            <consortium name="EnsemblPlants"/>
        </authorList>
    </citation>
    <scope>IDENTIFICATION</scope>
    <source>
        <strain evidence="4">cv. Bd21</strain>
    </source>
</reference>
<protein>
    <recommendedName>
        <fullName evidence="1">Mitochondrial import inner membrane translocase subunit</fullName>
    </recommendedName>
</protein>
<dbReference type="EnsemblPlants" id="KQJ90918">
    <property type="protein sequence ID" value="KQJ90918"/>
    <property type="gene ID" value="BRADI_4g34830v3"/>
</dbReference>
<dbReference type="Gramene" id="KQJ90918">
    <property type="protein sequence ID" value="KQJ90918"/>
    <property type="gene ID" value="BRADI_4g34830v3"/>
</dbReference>
<comment type="function">
    <text evidence="1">Mitochondrial intermembrane chaperone that participates in the import and insertion of some multi-pass transmembrane proteins into the mitochondrial inner membrane. Also required for the transfer of beta-barrel precursors from the TOM complex to the sorting and assembly machinery (SAM complex) of the outer membrane. Acts as a chaperone-like protein that protects the hydrophobic precursors from aggregation and guide them through the mitochondrial intermembrane space.</text>
</comment>
<sequence>MDSSPELQQLLEQEKEKMMMNEIVGKLTNECWDKCITATPESKFRSGETTCLSNCAQRFLDMSMIIAQRFETH</sequence>
<comment type="subunit">
    <text evidence="1">Heterohexamer.</text>
</comment>
<dbReference type="GO" id="GO:0005743">
    <property type="term" value="C:mitochondrial inner membrane"/>
    <property type="evidence" value="ECO:0007669"/>
    <property type="project" value="UniProtKB-SubCell"/>
</dbReference>
<keyword evidence="1" id="KW-0472">Membrane</keyword>
<keyword evidence="1" id="KW-0653">Protein transport</keyword>
<dbReference type="OrthoDB" id="344165at2759"/>
<evidence type="ECO:0000259" key="2">
    <source>
        <dbReference type="Pfam" id="PF02953"/>
    </source>
</evidence>
<dbReference type="ExpressionAtlas" id="A0A0Q3ETT1">
    <property type="expression patterns" value="baseline and differential"/>
</dbReference>
<keyword evidence="1" id="KW-0143">Chaperone</keyword>
<keyword evidence="1" id="KW-0813">Transport</keyword>
<dbReference type="STRING" id="15368.A0A0Q3ETT1"/>
<dbReference type="InterPro" id="IPR035427">
    <property type="entry name" value="Tim10-like_dom_sf"/>
</dbReference>
<evidence type="ECO:0000313" key="3">
    <source>
        <dbReference type="EMBL" id="KQJ90918.2"/>
    </source>
</evidence>
<evidence type="ECO:0000313" key="4">
    <source>
        <dbReference type="EnsemblPlants" id="KQJ90918"/>
    </source>
</evidence>
<dbReference type="InterPro" id="IPR004217">
    <property type="entry name" value="Tim10-like"/>
</dbReference>
<dbReference type="InParanoid" id="A0A0Q3ETT1"/>
<keyword evidence="5" id="KW-1185">Reference proteome</keyword>
<dbReference type="GO" id="GO:0015031">
    <property type="term" value="P:protein transport"/>
    <property type="evidence" value="ECO:0007669"/>
    <property type="project" value="UniProtKB-KW"/>
</dbReference>
<keyword evidence="1" id="KW-0999">Mitochondrion inner membrane</keyword>
<evidence type="ECO:0000256" key="1">
    <source>
        <dbReference type="RuleBase" id="RU367043"/>
    </source>
</evidence>
<organism evidence="3">
    <name type="scientific">Brachypodium distachyon</name>
    <name type="common">Purple false brome</name>
    <name type="synonym">Trachynia distachya</name>
    <dbReference type="NCBI Taxonomy" id="15368"/>
    <lineage>
        <taxon>Eukaryota</taxon>
        <taxon>Viridiplantae</taxon>
        <taxon>Streptophyta</taxon>
        <taxon>Embryophyta</taxon>
        <taxon>Tracheophyta</taxon>
        <taxon>Spermatophyta</taxon>
        <taxon>Magnoliopsida</taxon>
        <taxon>Liliopsida</taxon>
        <taxon>Poales</taxon>
        <taxon>Poaceae</taxon>
        <taxon>BOP clade</taxon>
        <taxon>Pooideae</taxon>
        <taxon>Stipodae</taxon>
        <taxon>Brachypodieae</taxon>
        <taxon>Brachypodium</taxon>
    </lineage>
</organism>
<dbReference type="EMBL" id="CM000883">
    <property type="protein sequence ID" value="KQJ90918.2"/>
    <property type="molecule type" value="Genomic_DNA"/>
</dbReference>
<dbReference type="SUPFAM" id="SSF144122">
    <property type="entry name" value="Tim10-like"/>
    <property type="match status" value="1"/>
</dbReference>
<dbReference type="AlphaFoldDB" id="A0A0Q3ETT1"/>
<gene>
    <name evidence="3" type="ORF">BRADI_4g34830v3</name>
</gene>
<feature type="domain" description="Tim10-like" evidence="2">
    <location>
        <begin position="10"/>
        <end position="71"/>
    </location>
</feature>
<comment type="similarity">
    <text evidence="1">Belongs to the small Tim family.</text>
</comment>
<reference evidence="3" key="2">
    <citation type="submission" date="2017-06" db="EMBL/GenBank/DDBJ databases">
        <title>WGS assembly of Brachypodium distachyon.</title>
        <authorList>
            <consortium name="The International Brachypodium Initiative"/>
            <person name="Lucas S."/>
            <person name="Harmon-Smith M."/>
            <person name="Lail K."/>
            <person name="Tice H."/>
            <person name="Grimwood J."/>
            <person name="Bruce D."/>
            <person name="Barry K."/>
            <person name="Shu S."/>
            <person name="Lindquist E."/>
            <person name="Wang M."/>
            <person name="Pitluck S."/>
            <person name="Vogel J.P."/>
            <person name="Garvin D.F."/>
            <person name="Mockler T.C."/>
            <person name="Schmutz J."/>
            <person name="Rokhsar D."/>
            <person name="Bevan M.W."/>
        </authorList>
    </citation>
    <scope>NUCLEOTIDE SEQUENCE</scope>
    <source>
        <strain evidence="3">Bd21</strain>
    </source>
</reference>
<reference evidence="3 4" key="1">
    <citation type="journal article" date="2010" name="Nature">
        <title>Genome sequencing and analysis of the model grass Brachypodium distachyon.</title>
        <authorList>
            <consortium name="International Brachypodium Initiative"/>
        </authorList>
    </citation>
    <scope>NUCLEOTIDE SEQUENCE [LARGE SCALE GENOMIC DNA]</scope>
    <source>
        <strain evidence="3 4">Bd21</strain>
    </source>
</reference>
<keyword evidence="1" id="KW-0811">Translocation</keyword>
<comment type="subcellular location">
    <subcellularLocation>
        <location evidence="1">Mitochondrion inner membrane</location>
        <topology evidence="1">Peripheral membrane protein</topology>
        <orientation evidence="1">Intermembrane side</orientation>
    </subcellularLocation>
</comment>
<evidence type="ECO:0000313" key="5">
    <source>
        <dbReference type="Proteomes" id="UP000008810"/>
    </source>
</evidence>
<dbReference type="Proteomes" id="UP000008810">
    <property type="component" value="Chromosome 4"/>
</dbReference>
<proteinExistence type="inferred from homology"/>
<comment type="domain">
    <text evidence="1">The twin CX3C motif contains 4 conserved Cys residues that form 2 disulfide bonds in the mitochondrial intermembrane space.</text>
</comment>
<dbReference type="Pfam" id="PF02953">
    <property type="entry name" value="zf-Tim10_DDP"/>
    <property type="match status" value="1"/>
</dbReference>
<accession>A0A0Q3ETT1</accession>
<keyword evidence="1" id="KW-1015">Disulfide bond</keyword>
<dbReference type="Gene3D" id="1.10.287.810">
    <property type="entry name" value="Mitochondrial import inner membrane translocase subunit tim13 like domains"/>
    <property type="match status" value="1"/>
</dbReference>
<keyword evidence="1" id="KW-0496">Mitochondrion</keyword>